<reference evidence="3" key="1">
    <citation type="submission" date="2012-09" db="EMBL/GenBank/DDBJ databases">
        <title>Genome sequencing and comparative transcriptomics of race 1 and race 4 of banana pathogen: Fusarium oxysporum f. sp. cubense.</title>
        <authorList>
            <person name="Fang X."/>
            <person name="Huang J."/>
        </authorList>
    </citation>
    <scope>NUCLEOTIDE SEQUENCE [LARGE SCALE GENOMIC DNA]</scope>
    <source>
        <strain evidence="3">race 1</strain>
    </source>
</reference>
<name>N4U6H7_FUSC1</name>
<feature type="region of interest" description="Disordered" evidence="1">
    <location>
        <begin position="1"/>
        <end position="25"/>
    </location>
</feature>
<dbReference type="AlphaFoldDB" id="N4U6H7"/>
<reference evidence="3" key="2">
    <citation type="journal article" date="2014" name="PLoS ONE">
        <title>Genome and Transcriptome Analysis of the Fungal Pathogen Fusarium oxysporum f. sp. cubense Causing Banana Vascular Wilt Disease.</title>
        <authorList>
            <person name="Guo L."/>
            <person name="Han L."/>
            <person name="Yang L."/>
            <person name="Zeng H."/>
            <person name="Fan D."/>
            <person name="Zhu Y."/>
            <person name="Feng Y."/>
            <person name="Wang G."/>
            <person name="Peng C."/>
            <person name="Jiang X."/>
            <person name="Zhou D."/>
            <person name="Ni P."/>
            <person name="Liang C."/>
            <person name="Liu L."/>
            <person name="Wang J."/>
            <person name="Mao C."/>
            <person name="Fang X."/>
            <person name="Peng M."/>
            <person name="Huang J."/>
        </authorList>
    </citation>
    <scope>NUCLEOTIDE SEQUENCE [LARGE SCALE GENOMIC DNA]</scope>
    <source>
        <strain evidence="3">race 1</strain>
    </source>
</reference>
<evidence type="ECO:0000256" key="1">
    <source>
        <dbReference type="SAM" id="MobiDB-lite"/>
    </source>
</evidence>
<accession>N4U6H7</accession>
<evidence type="ECO:0000313" key="2">
    <source>
        <dbReference type="EMBL" id="ENH67002.1"/>
    </source>
</evidence>
<evidence type="ECO:0000313" key="3">
    <source>
        <dbReference type="Proteomes" id="UP000016928"/>
    </source>
</evidence>
<sequence>MRVQTSTAGRAAVRKGAANGAGPLRPEGCMKWEGCGTNGLQHDCGKNCVLPGVCGCSC</sequence>
<organism evidence="2 3">
    <name type="scientific">Fusarium oxysporum f. sp. cubense (strain race 1)</name>
    <name type="common">Panama disease fungus</name>
    <dbReference type="NCBI Taxonomy" id="1229664"/>
    <lineage>
        <taxon>Eukaryota</taxon>
        <taxon>Fungi</taxon>
        <taxon>Dikarya</taxon>
        <taxon>Ascomycota</taxon>
        <taxon>Pezizomycotina</taxon>
        <taxon>Sordariomycetes</taxon>
        <taxon>Hypocreomycetidae</taxon>
        <taxon>Hypocreales</taxon>
        <taxon>Nectriaceae</taxon>
        <taxon>Fusarium</taxon>
        <taxon>Fusarium oxysporum species complex</taxon>
    </lineage>
</organism>
<gene>
    <name evidence="2" type="ORF">FOC1_g10004634</name>
</gene>
<dbReference type="HOGENOM" id="CLU_2979103_0_0_1"/>
<dbReference type="EMBL" id="KB730334">
    <property type="protein sequence ID" value="ENH67002.1"/>
    <property type="molecule type" value="Genomic_DNA"/>
</dbReference>
<dbReference type="VEuPathDB" id="FungiDB:FOC1_g10004634"/>
<protein>
    <submittedName>
        <fullName evidence="2">Uncharacterized protein</fullName>
    </submittedName>
</protein>
<dbReference type="Proteomes" id="UP000016928">
    <property type="component" value="Unassembled WGS sequence"/>
</dbReference>
<proteinExistence type="predicted"/>